<dbReference type="InterPro" id="IPR032816">
    <property type="entry name" value="VTT_dom"/>
</dbReference>
<dbReference type="EMBL" id="BARW01013088">
    <property type="protein sequence ID" value="GAI76002.1"/>
    <property type="molecule type" value="Genomic_DNA"/>
</dbReference>
<sequence>GGVLNPALVGVASGLGAGIGGTLVYLFGRGGRRFFPKLGLFPPDAEQMPSPRMARFLEWARLRGSIVVFVMSAILNPVFAPMAITMGAIRFRLAKFFFWCSAGNIVKSLFIAYCGYFGLGALLRWLGVDI</sequence>
<feature type="non-terminal residue" evidence="3">
    <location>
        <position position="1"/>
    </location>
</feature>
<feature type="transmembrane region" description="Helical" evidence="1">
    <location>
        <begin position="62"/>
        <end position="84"/>
    </location>
</feature>
<protein>
    <recommendedName>
        <fullName evidence="2">VTT domain-containing protein</fullName>
    </recommendedName>
</protein>
<evidence type="ECO:0000313" key="3">
    <source>
        <dbReference type="EMBL" id="GAI76002.1"/>
    </source>
</evidence>
<comment type="caution">
    <text evidence="3">The sequence shown here is derived from an EMBL/GenBank/DDBJ whole genome shotgun (WGS) entry which is preliminary data.</text>
</comment>
<keyword evidence="1" id="KW-0812">Transmembrane</keyword>
<proteinExistence type="predicted"/>
<feature type="domain" description="VTT" evidence="2">
    <location>
        <begin position="1"/>
        <end position="116"/>
    </location>
</feature>
<keyword evidence="1" id="KW-0472">Membrane</keyword>
<feature type="transmembrane region" description="Helical" evidence="1">
    <location>
        <begin position="96"/>
        <end position="123"/>
    </location>
</feature>
<keyword evidence="1" id="KW-1133">Transmembrane helix</keyword>
<dbReference type="AlphaFoldDB" id="X1R5K6"/>
<accession>X1R5K6</accession>
<evidence type="ECO:0000256" key="1">
    <source>
        <dbReference type="SAM" id="Phobius"/>
    </source>
</evidence>
<name>X1R5K6_9ZZZZ</name>
<reference evidence="3" key="1">
    <citation type="journal article" date="2014" name="Front. Microbiol.">
        <title>High frequency of phylogenetically diverse reductive dehalogenase-homologous genes in deep subseafloor sedimentary metagenomes.</title>
        <authorList>
            <person name="Kawai M."/>
            <person name="Futagami T."/>
            <person name="Toyoda A."/>
            <person name="Takaki Y."/>
            <person name="Nishi S."/>
            <person name="Hori S."/>
            <person name="Arai W."/>
            <person name="Tsubouchi T."/>
            <person name="Morono Y."/>
            <person name="Uchiyama I."/>
            <person name="Ito T."/>
            <person name="Fujiyama A."/>
            <person name="Inagaki F."/>
            <person name="Takami H."/>
        </authorList>
    </citation>
    <scope>NUCLEOTIDE SEQUENCE</scope>
    <source>
        <strain evidence="3">Expedition CK06-06</strain>
    </source>
</reference>
<organism evidence="3">
    <name type="scientific">marine sediment metagenome</name>
    <dbReference type="NCBI Taxonomy" id="412755"/>
    <lineage>
        <taxon>unclassified sequences</taxon>
        <taxon>metagenomes</taxon>
        <taxon>ecological metagenomes</taxon>
    </lineage>
</organism>
<feature type="transmembrane region" description="Helical" evidence="1">
    <location>
        <begin position="6"/>
        <end position="27"/>
    </location>
</feature>
<dbReference type="Pfam" id="PF09335">
    <property type="entry name" value="VTT_dom"/>
    <property type="match status" value="1"/>
</dbReference>
<gene>
    <name evidence="3" type="ORF">S12H4_24230</name>
</gene>
<evidence type="ECO:0000259" key="2">
    <source>
        <dbReference type="Pfam" id="PF09335"/>
    </source>
</evidence>